<keyword evidence="2" id="KW-1185">Reference proteome</keyword>
<dbReference type="Pfam" id="PF06949">
    <property type="entry name" value="DUF1292"/>
    <property type="match status" value="1"/>
</dbReference>
<evidence type="ECO:0000313" key="1">
    <source>
        <dbReference type="EMBL" id="MED1205828.1"/>
    </source>
</evidence>
<organism evidence="1 2">
    <name type="scientific">Heyndrickxia acidicola</name>
    <dbReference type="NCBI Taxonomy" id="209389"/>
    <lineage>
        <taxon>Bacteria</taxon>
        <taxon>Bacillati</taxon>
        <taxon>Bacillota</taxon>
        <taxon>Bacilli</taxon>
        <taxon>Bacillales</taxon>
        <taxon>Bacillaceae</taxon>
        <taxon>Heyndrickxia</taxon>
    </lineage>
</organism>
<accession>A0ABU6MQB5</accession>
<sequence length="83" mass="9544">MKDDIKDFIMIEDEEGNQREFAVEALFTMNDKSFALVSADNKTFLMIEGEEGDQYLTGIEDSKESKAIFDEYHNSLQDNPIID</sequence>
<evidence type="ECO:0000313" key="2">
    <source>
        <dbReference type="Proteomes" id="UP001341444"/>
    </source>
</evidence>
<dbReference type="EMBL" id="JARMAB010000040">
    <property type="protein sequence ID" value="MED1205828.1"/>
    <property type="molecule type" value="Genomic_DNA"/>
</dbReference>
<proteinExistence type="predicted"/>
<comment type="caution">
    <text evidence="1">The sequence shown here is derived from an EMBL/GenBank/DDBJ whole genome shotgun (WGS) entry which is preliminary data.</text>
</comment>
<dbReference type="RefSeq" id="WP_066264074.1">
    <property type="nucleotide sequence ID" value="NZ_JARMAB010000040.1"/>
</dbReference>
<dbReference type="Proteomes" id="UP001341444">
    <property type="component" value="Unassembled WGS sequence"/>
</dbReference>
<gene>
    <name evidence="1" type="ORF">P4T90_22600</name>
</gene>
<dbReference type="InterPro" id="IPR009711">
    <property type="entry name" value="UPF0473"/>
</dbReference>
<reference evidence="1 2" key="1">
    <citation type="submission" date="2023-03" db="EMBL/GenBank/DDBJ databases">
        <title>Bacillus Genome Sequencing.</title>
        <authorList>
            <person name="Dunlap C."/>
        </authorList>
    </citation>
    <scope>NUCLEOTIDE SEQUENCE [LARGE SCALE GENOMIC DNA]</scope>
    <source>
        <strain evidence="1 2">B-23453</strain>
    </source>
</reference>
<name>A0ABU6MQB5_9BACI</name>
<protein>
    <submittedName>
        <fullName evidence="1">DUF1292 domain-containing protein</fullName>
    </submittedName>
</protein>